<dbReference type="Gene3D" id="1.10.510.10">
    <property type="entry name" value="Transferase(Phosphotransferase) domain 1"/>
    <property type="match status" value="1"/>
</dbReference>
<evidence type="ECO:0000256" key="6">
    <source>
        <dbReference type="SAM" id="MobiDB-lite"/>
    </source>
</evidence>
<dbReference type="InterPro" id="IPR017441">
    <property type="entry name" value="Protein_kinase_ATP_BS"/>
</dbReference>
<organism evidence="8 9">
    <name type="scientific">Maioricimonas rarisocia</name>
    <dbReference type="NCBI Taxonomy" id="2528026"/>
    <lineage>
        <taxon>Bacteria</taxon>
        <taxon>Pseudomonadati</taxon>
        <taxon>Planctomycetota</taxon>
        <taxon>Planctomycetia</taxon>
        <taxon>Planctomycetales</taxon>
        <taxon>Planctomycetaceae</taxon>
        <taxon>Maioricimonas</taxon>
    </lineage>
</organism>
<feature type="region of interest" description="Disordered" evidence="6">
    <location>
        <begin position="416"/>
        <end position="438"/>
    </location>
</feature>
<dbReference type="PROSITE" id="PS00107">
    <property type="entry name" value="PROTEIN_KINASE_ATP"/>
    <property type="match status" value="1"/>
</dbReference>
<dbReference type="InterPro" id="IPR011009">
    <property type="entry name" value="Kinase-like_dom_sf"/>
</dbReference>
<dbReference type="EMBL" id="CP036275">
    <property type="protein sequence ID" value="QDU36603.1"/>
    <property type="molecule type" value="Genomic_DNA"/>
</dbReference>
<dbReference type="PANTHER" id="PTHR43289:SF6">
    <property type="entry name" value="SERINE_THREONINE-PROTEIN KINASE NEKL-3"/>
    <property type="match status" value="1"/>
</dbReference>
<keyword evidence="2 5" id="KW-0547">Nucleotide-binding</keyword>
<dbReference type="CDD" id="cd14014">
    <property type="entry name" value="STKc_PknB_like"/>
    <property type="match status" value="1"/>
</dbReference>
<evidence type="ECO:0000256" key="5">
    <source>
        <dbReference type="PROSITE-ProRule" id="PRU10141"/>
    </source>
</evidence>
<feature type="binding site" evidence="5">
    <location>
        <position position="100"/>
    </location>
    <ligand>
        <name>ATP</name>
        <dbReference type="ChEBI" id="CHEBI:30616"/>
    </ligand>
</feature>
<dbReference type="PROSITE" id="PS00108">
    <property type="entry name" value="PROTEIN_KINASE_ST"/>
    <property type="match status" value="1"/>
</dbReference>
<dbReference type="InterPro" id="IPR008271">
    <property type="entry name" value="Ser/Thr_kinase_AS"/>
</dbReference>
<dbReference type="Pfam" id="PF00069">
    <property type="entry name" value="Pkinase"/>
    <property type="match status" value="1"/>
</dbReference>
<dbReference type="PROSITE" id="PS50011">
    <property type="entry name" value="PROTEIN_KINASE_DOM"/>
    <property type="match status" value="1"/>
</dbReference>
<dbReference type="KEGG" id="mri:Mal4_08900"/>
<gene>
    <name evidence="8" type="primary">prkC_5</name>
    <name evidence="8" type="ORF">Mal4_08900</name>
</gene>
<dbReference type="Gene3D" id="3.30.200.20">
    <property type="entry name" value="Phosphorylase Kinase, domain 1"/>
    <property type="match status" value="1"/>
</dbReference>
<evidence type="ECO:0000256" key="4">
    <source>
        <dbReference type="ARBA" id="ARBA00022840"/>
    </source>
</evidence>
<evidence type="ECO:0000256" key="2">
    <source>
        <dbReference type="ARBA" id="ARBA00022741"/>
    </source>
</evidence>
<reference evidence="8 9" key="1">
    <citation type="submission" date="2019-02" db="EMBL/GenBank/DDBJ databases">
        <title>Deep-cultivation of Planctomycetes and their phenomic and genomic characterization uncovers novel biology.</title>
        <authorList>
            <person name="Wiegand S."/>
            <person name="Jogler M."/>
            <person name="Boedeker C."/>
            <person name="Pinto D."/>
            <person name="Vollmers J."/>
            <person name="Rivas-Marin E."/>
            <person name="Kohn T."/>
            <person name="Peeters S.H."/>
            <person name="Heuer A."/>
            <person name="Rast P."/>
            <person name="Oberbeckmann S."/>
            <person name="Bunk B."/>
            <person name="Jeske O."/>
            <person name="Meyerdierks A."/>
            <person name="Storesund J.E."/>
            <person name="Kallscheuer N."/>
            <person name="Luecker S."/>
            <person name="Lage O.M."/>
            <person name="Pohl T."/>
            <person name="Merkel B.J."/>
            <person name="Hornburger P."/>
            <person name="Mueller R.-W."/>
            <person name="Bruemmer F."/>
            <person name="Labrenz M."/>
            <person name="Spormann A.M."/>
            <person name="Op den Camp H."/>
            <person name="Overmann J."/>
            <person name="Amann R."/>
            <person name="Jetten M.S.M."/>
            <person name="Mascher T."/>
            <person name="Medema M.H."/>
            <person name="Devos D.P."/>
            <person name="Kaster A.-K."/>
            <person name="Ovreas L."/>
            <person name="Rohde M."/>
            <person name="Galperin M.Y."/>
            <person name="Jogler C."/>
        </authorList>
    </citation>
    <scope>NUCLEOTIDE SEQUENCE [LARGE SCALE GENOMIC DNA]</scope>
    <source>
        <strain evidence="8 9">Mal4</strain>
    </source>
</reference>
<dbReference type="GO" id="GO:0004674">
    <property type="term" value="F:protein serine/threonine kinase activity"/>
    <property type="evidence" value="ECO:0007669"/>
    <property type="project" value="UniProtKB-EC"/>
</dbReference>
<protein>
    <submittedName>
        <fullName evidence="8">Serine/threonine-protein kinase PrkC</fullName>
        <ecNumber evidence="8">2.7.11.1</ecNumber>
    </submittedName>
</protein>
<dbReference type="GO" id="GO:0005524">
    <property type="term" value="F:ATP binding"/>
    <property type="evidence" value="ECO:0007669"/>
    <property type="project" value="UniProtKB-UniRule"/>
</dbReference>
<dbReference type="EC" id="2.7.11.1" evidence="8"/>
<dbReference type="PANTHER" id="PTHR43289">
    <property type="entry name" value="MITOGEN-ACTIVATED PROTEIN KINASE KINASE KINASE 20-RELATED"/>
    <property type="match status" value="1"/>
</dbReference>
<dbReference type="OrthoDB" id="6111975at2"/>
<proteinExistence type="predicted"/>
<dbReference type="InterPro" id="IPR000719">
    <property type="entry name" value="Prot_kinase_dom"/>
</dbReference>
<evidence type="ECO:0000313" key="8">
    <source>
        <dbReference type="EMBL" id="QDU36603.1"/>
    </source>
</evidence>
<name>A0A517Z2A2_9PLAN</name>
<keyword evidence="4 5" id="KW-0067">ATP-binding</keyword>
<evidence type="ECO:0000256" key="3">
    <source>
        <dbReference type="ARBA" id="ARBA00022777"/>
    </source>
</evidence>
<dbReference type="InterPro" id="IPR032675">
    <property type="entry name" value="LRR_dom_sf"/>
</dbReference>
<sequence>MQFRADRFSAQLESTGLLSNDEVAELTHALSSSPKSAVPIAKRLVAKKKLTSFQAQQICQGNAQSLLLGKYLLVRKIGQGGMGEVYLAIHRRMERRVALKVLPQALVTNAEMVDRFHREVKTAARLSHPNIVTAFDADEEDSVHFYVMEFVKGIDLAKLLSRDGALPVERGVDYVRQTAEGLAYAHREGIIHRDIKPSNLLLTPKGTVKILDMGLARFQFSQDQDDGLTQSGVAMGTVDYMSPEQGRNAKDADPRSDLYSLGCTLYSLLSGRKLFEAGSTIDKIIAHQQLPAPLLREACPQASSQLETIFQKLVAKKPEDRFQSADELLEHLDTLPPAEVALPAAPRRRDAQAASTADVHAAYSPTVIAPAPPPPRTRAGTSARHPRARWTGSKGPVLGAGVIGIAAVAAMAVFGGGESDSRQDPPTEPPPIAAGDSEVAVASVSPIARGEMTVPEAETLPADPDDAPLRDERDIAEWLISIGGSGVWKTPESGGGGPFSANQPLPSEPLLVIEAKFPPDADFGIEDLDRLASCQALEAITPAVAQVNSEWLRAMQRLPHLRTLRLIGCVNSDDQIRELAILQQLTSLSVAFNQQVTDEVLIPVGQLSNLEFLEINVAPFTDACIPYLRDLHKVNEINVAVTQITNAGLEQLLRDHPRLENVTIGHGGRVETVPHSIEGLVAGAEQLRVVRIPGDAMNEEAVAILQSFPNLEELALYHDVSEEALVLASRVYHIRKLRLNINRAHSRGPGDAGYRLLGQHRQLRELMIDGLGETPSDEALEMLAGIPTLQSLTLRSRRNPDQLNYTAAGIRRFQQLRPDVELAGQLRGVPKRPVERPEP</sequence>
<dbReference type="RefSeq" id="WP_145367245.1">
    <property type="nucleotide sequence ID" value="NZ_CP036275.1"/>
</dbReference>
<evidence type="ECO:0000259" key="7">
    <source>
        <dbReference type="PROSITE" id="PS50011"/>
    </source>
</evidence>
<dbReference type="AlphaFoldDB" id="A0A517Z2A2"/>
<keyword evidence="1 8" id="KW-0808">Transferase</keyword>
<dbReference type="Proteomes" id="UP000320496">
    <property type="component" value="Chromosome"/>
</dbReference>
<dbReference type="SUPFAM" id="SSF52047">
    <property type="entry name" value="RNI-like"/>
    <property type="match status" value="1"/>
</dbReference>
<dbReference type="Gene3D" id="3.80.10.10">
    <property type="entry name" value="Ribonuclease Inhibitor"/>
    <property type="match status" value="2"/>
</dbReference>
<dbReference type="SUPFAM" id="SSF56112">
    <property type="entry name" value="Protein kinase-like (PK-like)"/>
    <property type="match status" value="1"/>
</dbReference>
<evidence type="ECO:0000313" key="9">
    <source>
        <dbReference type="Proteomes" id="UP000320496"/>
    </source>
</evidence>
<keyword evidence="9" id="KW-1185">Reference proteome</keyword>
<keyword evidence="3 8" id="KW-0418">Kinase</keyword>
<dbReference type="SMART" id="SM00220">
    <property type="entry name" value="S_TKc"/>
    <property type="match status" value="1"/>
</dbReference>
<accession>A0A517Z2A2</accession>
<feature type="region of interest" description="Disordered" evidence="6">
    <location>
        <begin position="346"/>
        <end position="393"/>
    </location>
</feature>
<evidence type="ECO:0000256" key="1">
    <source>
        <dbReference type="ARBA" id="ARBA00022679"/>
    </source>
</evidence>
<feature type="domain" description="Protein kinase" evidence="7">
    <location>
        <begin position="71"/>
        <end position="334"/>
    </location>
</feature>